<evidence type="ECO:0000256" key="4">
    <source>
        <dbReference type="ARBA" id="ARBA00022692"/>
    </source>
</evidence>
<protein>
    <submittedName>
        <fullName evidence="9">MgtC/SapB family protein</fullName>
    </submittedName>
</protein>
<organism evidence="9">
    <name type="scientific">Acidobacterium capsulatum</name>
    <dbReference type="NCBI Taxonomy" id="33075"/>
    <lineage>
        <taxon>Bacteria</taxon>
        <taxon>Pseudomonadati</taxon>
        <taxon>Acidobacteriota</taxon>
        <taxon>Terriglobia</taxon>
        <taxon>Terriglobales</taxon>
        <taxon>Acidobacteriaceae</taxon>
        <taxon>Acidobacterium</taxon>
    </lineage>
</organism>
<proteinExistence type="inferred from homology"/>
<gene>
    <name evidence="9" type="ORF">ENW50_01730</name>
</gene>
<comment type="caution">
    <text evidence="9">The sequence shown here is derived from an EMBL/GenBank/DDBJ whole genome shotgun (WGS) entry which is preliminary data.</text>
</comment>
<dbReference type="EMBL" id="DTKL01000014">
    <property type="protein sequence ID" value="HGY93401.1"/>
    <property type="molecule type" value="Genomic_DNA"/>
</dbReference>
<dbReference type="AlphaFoldDB" id="A0A7V4XQT3"/>
<evidence type="ECO:0000256" key="3">
    <source>
        <dbReference type="ARBA" id="ARBA00022475"/>
    </source>
</evidence>
<keyword evidence="6 7" id="KW-0472">Membrane</keyword>
<feature type="transmembrane region" description="Helical" evidence="7">
    <location>
        <begin position="70"/>
        <end position="88"/>
    </location>
</feature>
<keyword evidence="3" id="KW-1003">Cell membrane</keyword>
<feature type="transmembrane region" description="Helical" evidence="7">
    <location>
        <begin position="44"/>
        <end position="64"/>
    </location>
</feature>
<name>A0A7V4XQT3_9BACT</name>
<feature type="transmembrane region" description="Helical" evidence="7">
    <location>
        <begin position="95"/>
        <end position="112"/>
    </location>
</feature>
<evidence type="ECO:0000256" key="2">
    <source>
        <dbReference type="ARBA" id="ARBA00009298"/>
    </source>
</evidence>
<dbReference type="InterPro" id="IPR049177">
    <property type="entry name" value="MgtC_SapB_SrpB_YhiD_N"/>
</dbReference>
<comment type="similarity">
    <text evidence="2">Belongs to the MgtC/SapB family.</text>
</comment>
<keyword evidence="5 7" id="KW-1133">Transmembrane helix</keyword>
<keyword evidence="4 7" id="KW-0812">Transmembrane</keyword>
<feature type="domain" description="MgtC/SapB/SrpB/YhiD N-terminal" evidence="8">
    <location>
        <begin position="19"/>
        <end position="141"/>
    </location>
</feature>
<evidence type="ECO:0000256" key="7">
    <source>
        <dbReference type="SAM" id="Phobius"/>
    </source>
</evidence>
<comment type="subcellular location">
    <subcellularLocation>
        <location evidence="1">Cell membrane</location>
        <topology evidence="1">Multi-pass membrane protein</topology>
    </subcellularLocation>
</comment>
<feature type="transmembrane region" description="Helical" evidence="7">
    <location>
        <begin position="118"/>
        <end position="139"/>
    </location>
</feature>
<dbReference type="PANTHER" id="PTHR33778:SF1">
    <property type="entry name" value="MAGNESIUM TRANSPORTER YHID-RELATED"/>
    <property type="match status" value="1"/>
</dbReference>
<evidence type="ECO:0000259" key="8">
    <source>
        <dbReference type="Pfam" id="PF02308"/>
    </source>
</evidence>
<dbReference type="GO" id="GO:0005886">
    <property type="term" value="C:plasma membrane"/>
    <property type="evidence" value="ECO:0007669"/>
    <property type="project" value="UniProtKB-SubCell"/>
</dbReference>
<dbReference type="PANTHER" id="PTHR33778">
    <property type="entry name" value="PROTEIN MGTC"/>
    <property type="match status" value="1"/>
</dbReference>
<feature type="transmembrane region" description="Helical" evidence="7">
    <location>
        <begin position="15"/>
        <end position="32"/>
    </location>
</feature>
<reference evidence="9" key="1">
    <citation type="journal article" date="2020" name="mSystems">
        <title>Genome- and Community-Level Interaction Insights into Carbon Utilization and Element Cycling Functions of Hydrothermarchaeota in Hydrothermal Sediment.</title>
        <authorList>
            <person name="Zhou Z."/>
            <person name="Liu Y."/>
            <person name="Xu W."/>
            <person name="Pan J."/>
            <person name="Luo Z.H."/>
            <person name="Li M."/>
        </authorList>
    </citation>
    <scope>NUCLEOTIDE SEQUENCE [LARGE SCALE GENOMIC DNA]</scope>
    <source>
        <strain evidence="9">SpSt-855</strain>
    </source>
</reference>
<accession>A0A7V4XQT3</accession>
<sequence length="227" mass="24347">MDFNHLQQIAFTRDVAGRLLLATALGSIVGLDREWHHHASGVRTNVLICFGAALFTFLSALIAGDTANRGQIAANIVQGIGFLGAGLILHNRDRISGLTGAATVWAVASIGMCCGAGLYLPAAFATALVLVVLEGIGLLERKANLKLYSRLYEVRGRDALQLNLAVLRAMDHEKKPFHGADEANIGDLHRLTFHLAATARGHQRMVHALQGAQAVDEVHTFADVEND</sequence>
<evidence type="ECO:0000256" key="5">
    <source>
        <dbReference type="ARBA" id="ARBA00022989"/>
    </source>
</evidence>
<evidence type="ECO:0000256" key="6">
    <source>
        <dbReference type="ARBA" id="ARBA00023136"/>
    </source>
</evidence>
<dbReference type="InterPro" id="IPR003416">
    <property type="entry name" value="MgtC/SapB/SrpB/YhiD_fam"/>
</dbReference>
<evidence type="ECO:0000256" key="1">
    <source>
        <dbReference type="ARBA" id="ARBA00004651"/>
    </source>
</evidence>
<dbReference type="Pfam" id="PF02308">
    <property type="entry name" value="MgtC"/>
    <property type="match status" value="1"/>
</dbReference>
<evidence type="ECO:0000313" key="9">
    <source>
        <dbReference type="EMBL" id="HGY93401.1"/>
    </source>
</evidence>
<dbReference type="PRINTS" id="PR01837">
    <property type="entry name" value="MGTCSAPBPROT"/>
</dbReference>